<evidence type="ECO:0000256" key="4">
    <source>
        <dbReference type="SAM" id="SignalP"/>
    </source>
</evidence>
<proteinExistence type="inferred from homology"/>
<dbReference type="Proteomes" id="UP001153714">
    <property type="component" value="Chromosome 6"/>
</dbReference>
<evidence type="ECO:0000313" key="6">
    <source>
        <dbReference type="Proteomes" id="UP001153714"/>
    </source>
</evidence>
<comment type="similarity">
    <text evidence="1 3">Belongs to the chorion protein family.</text>
</comment>
<evidence type="ECO:0000256" key="1">
    <source>
        <dbReference type="ARBA" id="ARBA00005906"/>
    </source>
</evidence>
<organism evidence="5 6">
    <name type="scientific">Diatraea saccharalis</name>
    <name type="common">sugarcane borer</name>
    <dbReference type="NCBI Taxonomy" id="40085"/>
    <lineage>
        <taxon>Eukaryota</taxon>
        <taxon>Metazoa</taxon>
        <taxon>Ecdysozoa</taxon>
        <taxon>Arthropoda</taxon>
        <taxon>Hexapoda</taxon>
        <taxon>Insecta</taxon>
        <taxon>Pterygota</taxon>
        <taxon>Neoptera</taxon>
        <taxon>Endopterygota</taxon>
        <taxon>Lepidoptera</taxon>
        <taxon>Glossata</taxon>
        <taxon>Ditrysia</taxon>
        <taxon>Pyraloidea</taxon>
        <taxon>Crambidae</taxon>
        <taxon>Crambinae</taxon>
        <taxon>Diatraea</taxon>
    </lineage>
</organism>
<evidence type="ECO:0000313" key="5">
    <source>
        <dbReference type="EMBL" id="CAG9794202.1"/>
    </source>
</evidence>
<evidence type="ECO:0000256" key="3">
    <source>
        <dbReference type="RuleBase" id="RU004378"/>
    </source>
</evidence>
<keyword evidence="2" id="KW-0677">Repeat</keyword>
<gene>
    <name evidence="5" type="ORF">DIATSA_LOCUS11596</name>
</gene>
<dbReference type="InterPro" id="IPR002635">
    <property type="entry name" value="Chorion"/>
</dbReference>
<feature type="chain" id="PRO_5040269390" evidence="4">
    <location>
        <begin position="22"/>
        <end position="189"/>
    </location>
</feature>
<dbReference type="GO" id="GO:0042600">
    <property type="term" value="C:egg chorion"/>
    <property type="evidence" value="ECO:0007669"/>
    <property type="project" value="InterPro"/>
</dbReference>
<evidence type="ECO:0000256" key="2">
    <source>
        <dbReference type="ARBA" id="ARBA00022737"/>
    </source>
</evidence>
<dbReference type="EMBL" id="OU893337">
    <property type="protein sequence ID" value="CAG9794202.1"/>
    <property type="molecule type" value="Genomic_DNA"/>
</dbReference>
<accession>A0A9N9RDL0</accession>
<dbReference type="Pfam" id="PF01723">
    <property type="entry name" value="Chorion_1"/>
    <property type="match status" value="1"/>
</dbReference>
<sequence>MTSSTSFLVCLQALLIQNAYSQILTNLGNYLGNNGVELVTGGIGVNGLGVNSLGINNIGFGGLGTYNGLAVSESNNIGLNGLGIGNIGLGNAGLAVSGLNNAGLGVAGLGYGTGLGVQNVAATSQVPVTGPFTASGNAELVVGGDFGAGGQAVVGGQIPVLGAVGFTGQIPASGVVSIAGNCGCSSVPL</sequence>
<dbReference type="GO" id="GO:0005213">
    <property type="term" value="F:structural constituent of egg chorion"/>
    <property type="evidence" value="ECO:0007669"/>
    <property type="project" value="InterPro"/>
</dbReference>
<keyword evidence="4" id="KW-0732">Signal</keyword>
<name>A0A9N9RDL0_9NEOP</name>
<dbReference type="AlphaFoldDB" id="A0A9N9RDL0"/>
<dbReference type="GO" id="GO:0007304">
    <property type="term" value="P:chorion-containing eggshell formation"/>
    <property type="evidence" value="ECO:0007669"/>
    <property type="project" value="InterPro"/>
</dbReference>
<reference evidence="5" key="2">
    <citation type="submission" date="2022-10" db="EMBL/GenBank/DDBJ databases">
        <authorList>
            <consortium name="ENA_rothamsted_submissions"/>
            <consortium name="culmorum"/>
            <person name="King R."/>
        </authorList>
    </citation>
    <scope>NUCLEOTIDE SEQUENCE</scope>
</reference>
<dbReference type="OrthoDB" id="7490938at2759"/>
<reference evidence="5" key="1">
    <citation type="submission" date="2021-12" db="EMBL/GenBank/DDBJ databases">
        <authorList>
            <person name="King R."/>
        </authorList>
    </citation>
    <scope>NUCLEOTIDE SEQUENCE</scope>
</reference>
<protein>
    <submittedName>
        <fullName evidence="5">Uncharacterized protein</fullName>
    </submittedName>
</protein>
<keyword evidence="6" id="KW-1185">Reference proteome</keyword>
<feature type="signal peptide" evidence="4">
    <location>
        <begin position="1"/>
        <end position="21"/>
    </location>
</feature>